<evidence type="ECO:0000256" key="3">
    <source>
        <dbReference type="ARBA" id="ARBA00022692"/>
    </source>
</evidence>
<dbReference type="InterPro" id="IPR004840">
    <property type="entry name" value="Amino_acid_permease_CS"/>
</dbReference>
<evidence type="ECO:0000313" key="10">
    <source>
        <dbReference type="Proteomes" id="UP000078561"/>
    </source>
</evidence>
<feature type="transmembrane region" description="Helical" evidence="7">
    <location>
        <begin position="73"/>
        <end position="93"/>
    </location>
</feature>
<dbReference type="GO" id="GO:0015171">
    <property type="term" value="F:amino acid transmembrane transporter activity"/>
    <property type="evidence" value="ECO:0007669"/>
    <property type="project" value="TreeGrafter"/>
</dbReference>
<dbReference type="PANTHER" id="PTHR43341:SF1">
    <property type="entry name" value="GENERAL AMINO-ACID PERMEASE GAP1"/>
    <property type="match status" value="1"/>
</dbReference>
<evidence type="ECO:0000259" key="8">
    <source>
        <dbReference type="Pfam" id="PF00324"/>
    </source>
</evidence>
<comment type="subcellular location">
    <subcellularLocation>
        <location evidence="1">Membrane</location>
        <topology evidence="1">Multi-pass membrane protein</topology>
    </subcellularLocation>
</comment>
<evidence type="ECO:0000256" key="4">
    <source>
        <dbReference type="ARBA" id="ARBA00022970"/>
    </source>
</evidence>
<dbReference type="PANTHER" id="PTHR43341">
    <property type="entry name" value="AMINO ACID PERMEASE"/>
    <property type="match status" value="1"/>
</dbReference>
<dbReference type="Proteomes" id="UP000078561">
    <property type="component" value="Unassembled WGS sequence"/>
</dbReference>
<evidence type="ECO:0000256" key="1">
    <source>
        <dbReference type="ARBA" id="ARBA00004141"/>
    </source>
</evidence>
<name>A0A163J544_ABSGL</name>
<feature type="transmembrane region" description="Helical" evidence="7">
    <location>
        <begin position="177"/>
        <end position="198"/>
    </location>
</feature>
<feature type="transmembrane region" description="Helical" evidence="7">
    <location>
        <begin position="388"/>
        <end position="409"/>
    </location>
</feature>
<dbReference type="AlphaFoldDB" id="A0A163J544"/>
<dbReference type="GO" id="GO:0016020">
    <property type="term" value="C:membrane"/>
    <property type="evidence" value="ECO:0007669"/>
    <property type="project" value="UniProtKB-SubCell"/>
</dbReference>
<proteinExistence type="predicted"/>
<dbReference type="FunCoup" id="A0A163J544">
    <property type="interactions" value="506"/>
</dbReference>
<feature type="domain" description="Amino acid permease/ SLC12A" evidence="8">
    <location>
        <begin position="70"/>
        <end position="517"/>
    </location>
</feature>
<keyword evidence="6 7" id="KW-0472">Membrane</keyword>
<protein>
    <recommendedName>
        <fullName evidence="8">Amino acid permease/ SLC12A domain-containing protein</fullName>
    </recommendedName>
</protein>
<organism evidence="9">
    <name type="scientific">Absidia glauca</name>
    <name type="common">Pin mould</name>
    <dbReference type="NCBI Taxonomy" id="4829"/>
    <lineage>
        <taxon>Eukaryota</taxon>
        <taxon>Fungi</taxon>
        <taxon>Fungi incertae sedis</taxon>
        <taxon>Mucoromycota</taxon>
        <taxon>Mucoromycotina</taxon>
        <taxon>Mucoromycetes</taxon>
        <taxon>Mucorales</taxon>
        <taxon>Cunninghamellaceae</taxon>
        <taxon>Absidia</taxon>
    </lineage>
</organism>
<dbReference type="PIRSF" id="PIRSF006060">
    <property type="entry name" value="AA_transporter"/>
    <property type="match status" value="1"/>
</dbReference>
<dbReference type="OMA" id="AFTPEFD"/>
<dbReference type="PROSITE" id="PS00218">
    <property type="entry name" value="AMINO_ACID_PERMEASE_1"/>
    <property type="match status" value="1"/>
</dbReference>
<accession>A0A163J544</accession>
<feature type="transmembrane region" description="Helical" evidence="7">
    <location>
        <begin position="291"/>
        <end position="311"/>
    </location>
</feature>
<dbReference type="InterPro" id="IPR004841">
    <property type="entry name" value="AA-permease/SLC12A_dom"/>
</dbReference>
<dbReference type="InterPro" id="IPR050524">
    <property type="entry name" value="APC_YAT"/>
</dbReference>
<sequence>MKDDHLDDGHHAYTEYEQHQVNKYESEKIETYDDISQSKIEAGHLEAGEGAGAHHSDLQQGTQRGLKTRHIQMIALGGCIGLFLNMGLNIATAGPAGAFIAYIVIGFMVYCIMTTLGEMASFIPVSGSFNHYATRFIEPSLGFALGWNYWFSSVTIATELAASATIIAWWKPVMPDAAWSTIFLVLIIALNMFSVKIYGEIEYYFAMIKILIVIVFIIIAILVSAGGVGGQGPIGFKYWNSPGAFANGGVGTVSVLLSAGFSYQGTEVVGITAGEASNPTKAIPRAIRNTFWRILVFYVATIFLIGLCVPYDNEQLADTNGNPNTSAFTLIFELAGISAGASVINAIVLTSVLSAANSSVYTTARTLLGLANDGNAPKFLAKTNRFGAPWVAVLVSSFCGFAACFASIYSATVAFTWFLSITTVSGFISWWGIGFVHLRFRRAYIKQGRDVKELPYRSPWYPFSGLFSSVLCVLIILGQGYTAFTPEFDAIKFVSNYLGLLPAPILYVAHKLITKSKVIPLEEVDFETGRVTMYQIDEANEKDLNLPWWRRALYYIL</sequence>
<keyword evidence="10" id="KW-1185">Reference proteome</keyword>
<gene>
    <name evidence="9" type="primary">ABSGL_02694.1 scaffold 3684</name>
</gene>
<dbReference type="FunFam" id="1.20.1740.10:FF:000001">
    <property type="entry name" value="Amino acid permease"/>
    <property type="match status" value="1"/>
</dbReference>
<feature type="transmembrane region" description="Helical" evidence="7">
    <location>
        <begin position="244"/>
        <end position="263"/>
    </location>
</feature>
<feature type="transmembrane region" description="Helical" evidence="7">
    <location>
        <begin position="210"/>
        <end position="232"/>
    </location>
</feature>
<dbReference type="OrthoDB" id="3900342at2759"/>
<feature type="transmembrane region" description="Helical" evidence="7">
    <location>
        <begin position="490"/>
        <end position="509"/>
    </location>
</feature>
<evidence type="ECO:0000256" key="7">
    <source>
        <dbReference type="SAM" id="Phobius"/>
    </source>
</evidence>
<evidence type="ECO:0000256" key="2">
    <source>
        <dbReference type="ARBA" id="ARBA00022448"/>
    </source>
</evidence>
<keyword evidence="5 7" id="KW-1133">Transmembrane helix</keyword>
<dbReference type="InParanoid" id="A0A163J544"/>
<feature type="transmembrane region" description="Helical" evidence="7">
    <location>
        <begin position="147"/>
        <end position="171"/>
    </location>
</feature>
<reference evidence="9" key="1">
    <citation type="submission" date="2016-04" db="EMBL/GenBank/DDBJ databases">
        <authorList>
            <person name="Evans L.H."/>
            <person name="Alamgir A."/>
            <person name="Owens N."/>
            <person name="Weber N.D."/>
            <person name="Virtaneva K."/>
            <person name="Barbian K."/>
            <person name="Babar A."/>
            <person name="Rosenke K."/>
        </authorList>
    </citation>
    <scope>NUCLEOTIDE SEQUENCE [LARGE SCALE GENOMIC DNA]</scope>
    <source>
        <strain evidence="9">CBS 101.48</strain>
    </source>
</reference>
<evidence type="ECO:0000256" key="6">
    <source>
        <dbReference type="ARBA" id="ARBA00023136"/>
    </source>
</evidence>
<dbReference type="Pfam" id="PF00324">
    <property type="entry name" value="AA_permease"/>
    <property type="match status" value="1"/>
</dbReference>
<feature type="transmembrane region" description="Helical" evidence="7">
    <location>
        <begin position="99"/>
        <end position="126"/>
    </location>
</feature>
<dbReference type="Gene3D" id="1.20.1740.10">
    <property type="entry name" value="Amino acid/polyamine transporter I"/>
    <property type="match status" value="1"/>
</dbReference>
<evidence type="ECO:0000256" key="5">
    <source>
        <dbReference type="ARBA" id="ARBA00022989"/>
    </source>
</evidence>
<feature type="transmembrane region" description="Helical" evidence="7">
    <location>
        <begin position="331"/>
        <end position="356"/>
    </location>
</feature>
<keyword evidence="2" id="KW-0813">Transport</keyword>
<feature type="transmembrane region" description="Helical" evidence="7">
    <location>
        <begin position="459"/>
        <end position="478"/>
    </location>
</feature>
<dbReference type="STRING" id="4829.A0A163J544"/>
<evidence type="ECO:0000313" key="9">
    <source>
        <dbReference type="EMBL" id="SAL97223.1"/>
    </source>
</evidence>
<dbReference type="EMBL" id="LT551602">
    <property type="protein sequence ID" value="SAL97223.1"/>
    <property type="molecule type" value="Genomic_DNA"/>
</dbReference>
<feature type="transmembrane region" description="Helical" evidence="7">
    <location>
        <begin position="415"/>
        <end position="438"/>
    </location>
</feature>
<keyword evidence="4" id="KW-0029">Amino-acid transport</keyword>
<keyword evidence="3 7" id="KW-0812">Transmembrane</keyword>